<feature type="chain" id="PRO_5035733748" evidence="1">
    <location>
        <begin position="21"/>
        <end position="60"/>
    </location>
</feature>
<keyword evidence="3" id="KW-1185">Reference proteome</keyword>
<name>A0A8R7V5E2_TRIUA</name>
<evidence type="ECO:0000256" key="1">
    <source>
        <dbReference type="SAM" id="SignalP"/>
    </source>
</evidence>
<reference evidence="3" key="1">
    <citation type="journal article" date="2013" name="Nature">
        <title>Draft genome of the wheat A-genome progenitor Triticum urartu.</title>
        <authorList>
            <person name="Ling H.Q."/>
            <person name="Zhao S."/>
            <person name="Liu D."/>
            <person name="Wang J."/>
            <person name="Sun H."/>
            <person name="Zhang C."/>
            <person name="Fan H."/>
            <person name="Li D."/>
            <person name="Dong L."/>
            <person name="Tao Y."/>
            <person name="Gao C."/>
            <person name="Wu H."/>
            <person name="Li Y."/>
            <person name="Cui Y."/>
            <person name="Guo X."/>
            <person name="Zheng S."/>
            <person name="Wang B."/>
            <person name="Yu K."/>
            <person name="Liang Q."/>
            <person name="Yang W."/>
            <person name="Lou X."/>
            <person name="Chen J."/>
            <person name="Feng M."/>
            <person name="Jian J."/>
            <person name="Zhang X."/>
            <person name="Luo G."/>
            <person name="Jiang Y."/>
            <person name="Liu J."/>
            <person name="Wang Z."/>
            <person name="Sha Y."/>
            <person name="Zhang B."/>
            <person name="Wu H."/>
            <person name="Tang D."/>
            <person name="Shen Q."/>
            <person name="Xue P."/>
            <person name="Zou S."/>
            <person name="Wang X."/>
            <person name="Liu X."/>
            <person name="Wang F."/>
            <person name="Yang Y."/>
            <person name="An X."/>
            <person name="Dong Z."/>
            <person name="Zhang K."/>
            <person name="Zhang X."/>
            <person name="Luo M.C."/>
            <person name="Dvorak J."/>
            <person name="Tong Y."/>
            <person name="Wang J."/>
            <person name="Yang H."/>
            <person name="Li Z."/>
            <person name="Wang D."/>
            <person name="Zhang A."/>
            <person name="Wang J."/>
        </authorList>
    </citation>
    <scope>NUCLEOTIDE SEQUENCE</scope>
    <source>
        <strain evidence="3">cv. G1812</strain>
    </source>
</reference>
<feature type="signal peptide" evidence="1">
    <location>
        <begin position="1"/>
        <end position="20"/>
    </location>
</feature>
<accession>A0A8R7V5E2</accession>
<dbReference type="EnsemblPlants" id="TuG1812G0700001998.01.T01">
    <property type="protein sequence ID" value="TuG1812G0700001998.01.T01.cds454575"/>
    <property type="gene ID" value="TuG1812G0700001998.01"/>
</dbReference>
<dbReference type="AlphaFoldDB" id="A0A8R7V5E2"/>
<sequence>TVAALIACFGPCILLWLSWKDLFGSESYVWASICLSDTKPFVLGRPDDYLCIKNRDLNAL</sequence>
<dbReference type="Proteomes" id="UP000015106">
    <property type="component" value="Chromosome 7"/>
</dbReference>
<dbReference type="Gramene" id="TuG1812G0700001998.01.T01">
    <property type="protein sequence ID" value="TuG1812G0700001998.01.T01.cds454575"/>
    <property type="gene ID" value="TuG1812G0700001998.01"/>
</dbReference>
<proteinExistence type="predicted"/>
<reference evidence="2" key="2">
    <citation type="submission" date="2018-03" db="EMBL/GenBank/DDBJ databases">
        <title>The Triticum urartu genome reveals the dynamic nature of wheat genome evolution.</title>
        <authorList>
            <person name="Ling H."/>
            <person name="Ma B."/>
            <person name="Shi X."/>
            <person name="Liu H."/>
            <person name="Dong L."/>
            <person name="Sun H."/>
            <person name="Cao Y."/>
            <person name="Gao Q."/>
            <person name="Zheng S."/>
            <person name="Li Y."/>
            <person name="Yu Y."/>
            <person name="Du H."/>
            <person name="Qi M."/>
            <person name="Li Y."/>
            <person name="Yu H."/>
            <person name="Cui Y."/>
            <person name="Wang N."/>
            <person name="Chen C."/>
            <person name="Wu H."/>
            <person name="Zhao Y."/>
            <person name="Zhang J."/>
            <person name="Li Y."/>
            <person name="Zhou W."/>
            <person name="Zhang B."/>
            <person name="Hu W."/>
            <person name="Eijk M."/>
            <person name="Tang J."/>
            <person name="Witsenboer H."/>
            <person name="Zhao S."/>
            <person name="Li Z."/>
            <person name="Zhang A."/>
            <person name="Wang D."/>
            <person name="Liang C."/>
        </authorList>
    </citation>
    <scope>NUCLEOTIDE SEQUENCE [LARGE SCALE GENOMIC DNA]</scope>
    <source>
        <strain evidence="2">cv. G1812</strain>
    </source>
</reference>
<organism evidence="2 3">
    <name type="scientific">Triticum urartu</name>
    <name type="common">Red wild einkorn</name>
    <name type="synonym">Crithodium urartu</name>
    <dbReference type="NCBI Taxonomy" id="4572"/>
    <lineage>
        <taxon>Eukaryota</taxon>
        <taxon>Viridiplantae</taxon>
        <taxon>Streptophyta</taxon>
        <taxon>Embryophyta</taxon>
        <taxon>Tracheophyta</taxon>
        <taxon>Spermatophyta</taxon>
        <taxon>Magnoliopsida</taxon>
        <taxon>Liliopsida</taxon>
        <taxon>Poales</taxon>
        <taxon>Poaceae</taxon>
        <taxon>BOP clade</taxon>
        <taxon>Pooideae</taxon>
        <taxon>Triticodae</taxon>
        <taxon>Triticeae</taxon>
        <taxon>Triticinae</taxon>
        <taxon>Triticum</taxon>
    </lineage>
</organism>
<protein>
    <submittedName>
        <fullName evidence="2">Uncharacterized protein</fullName>
    </submittedName>
</protein>
<keyword evidence="1" id="KW-0732">Signal</keyword>
<reference evidence="2" key="3">
    <citation type="submission" date="2022-06" db="UniProtKB">
        <authorList>
            <consortium name="EnsemblPlants"/>
        </authorList>
    </citation>
    <scope>IDENTIFICATION</scope>
</reference>
<evidence type="ECO:0000313" key="2">
    <source>
        <dbReference type="EnsemblPlants" id="TuG1812G0700001998.01.T01.cds454575"/>
    </source>
</evidence>
<evidence type="ECO:0000313" key="3">
    <source>
        <dbReference type="Proteomes" id="UP000015106"/>
    </source>
</evidence>